<comment type="caution">
    <text evidence="3">The sequence shown here is derived from an EMBL/GenBank/DDBJ whole genome shotgun (WGS) entry which is preliminary data.</text>
</comment>
<dbReference type="Pfam" id="PF05954">
    <property type="entry name" value="Phage_GPD"/>
    <property type="match status" value="1"/>
</dbReference>
<dbReference type="InterPro" id="IPR006533">
    <property type="entry name" value="T6SS_Vgr_RhsGE"/>
</dbReference>
<feature type="domain" description="Gp5/Type VI secretion system Vgr protein OB-fold" evidence="2">
    <location>
        <begin position="409"/>
        <end position="469"/>
    </location>
</feature>
<dbReference type="AlphaFoldDB" id="A0A3A1Z0W1"/>
<dbReference type="RefSeq" id="WP_114420402.1">
    <property type="nucleotide sequence ID" value="NZ_NQYH01000001.1"/>
</dbReference>
<accession>A0A3A1Z0W1</accession>
<evidence type="ECO:0000313" key="4">
    <source>
        <dbReference type="Proteomes" id="UP000266206"/>
    </source>
</evidence>
<proteinExistence type="inferred from homology"/>
<dbReference type="InterPro" id="IPR006531">
    <property type="entry name" value="Gp5/Vgr_OB"/>
</dbReference>
<dbReference type="SUPFAM" id="SSF69255">
    <property type="entry name" value="gp5 N-terminal domain-like"/>
    <property type="match status" value="1"/>
</dbReference>
<dbReference type="Gene3D" id="4.10.220.110">
    <property type="match status" value="1"/>
</dbReference>
<gene>
    <name evidence="3" type="ORF">CJP73_02795</name>
</gene>
<dbReference type="SUPFAM" id="SSF69279">
    <property type="entry name" value="Phage tail proteins"/>
    <property type="match status" value="2"/>
</dbReference>
<dbReference type="InterPro" id="IPR037026">
    <property type="entry name" value="Vgr_OB-fold_dom_sf"/>
</dbReference>
<dbReference type="InterPro" id="IPR017847">
    <property type="entry name" value="T6SS_RhsGE_Vgr_subset"/>
</dbReference>
<reference evidence="3 4" key="1">
    <citation type="submission" date="2017-08" db="EMBL/GenBank/DDBJ databases">
        <title>Pusillimonas indicus sp. nov., a member of the family Alcaligenaceae isolated from surface seawater.</title>
        <authorList>
            <person name="Li J."/>
        </authorList>
    </citation>
    <scope>NUCLEOTIDE SEQUENCE [LARGE SCALE GENOMIC DNA]</scope>
    <source>
        <strain evidence="3 4">L52-1-41</strain>
    </source>
</reference>
<dbReference type="Pfam" id="PF04717">
    <property type="entry name" value="Phage_base_V"/>
    <property type="match status" value="1"/>
</dbReference>
<sequence length="546" mass="60912">MASNAEKELLFTFELSRKDLPTFDVVRFTGNEAVSALFEFDIVLVSTEGNVDLDNVLNATATLHIWARDHTASTPYHGMIARFEQEGQVDDYYFYRATLVPRLWQLGLTFLNDVYLNENRIPDIIRSILDRNGLKGPDIKLALKNENDYRQRSFICQYQETDFHFISRWMEHEGIYYFFDHDDNASVGEVLNMVDYKEAQPEKTISLRYTPPENVQTDRQDTCVTAFTCRKTHIPGKVLVQDFNFRKASLGDNLKSEQAVSGGKNGHYMYYGDNLRTEPDAERLAKIRSEELACKGTTYHGSAPAAGVRSGYFLEVTHHYRDSYNGKYWVTSVQHQGSQTGVILAGQNTAYNDNEQGALYECQFTALEASQQFRPERTTPKPVIAGILNAVIDAEGEGDHAELNEYGQYKVQLLYDYSSKSANKGSSWLRMATPYAGKNNGMHFPLLKGTEVLISFVGGDPDQPIIVGAVPNSENPNVVRDANAACNGVRTSRGNVLNMVDKPGSEVVSLFSPAKGSCVYIGTFPLIGADVSLGTPNPADVLKNIS</sequence>
<dbReference type="Gene3D" id="3.55.50.10">
    <property type="entry name" value="Baseplate protein-like domains"/>
    <property type="match status" value="1"/>
</dbReference>
<dbReference type="Gene3D" id="2.30.110.50">
    <property type="match status" value="1"/>
</dbReference>
<dbReference type="OrthoDB" id="1907165at2"/>
<evidence type="ECO:0000259" key="2">
    <source>
        <dbReference type="Pfam" id="PF04717"/>
    </source>
</evidence>
<evidence type="ECO:0000256" key="1">
    <source>
        <dbReference type="ARBA" id="ARBA00005558"/>
    </source>
</evidence>
<evidence type="ECO:0000313" key="3">
    <source>
        <dbReference type="EMBL" id="RIY42374.1"/>
    </source>
</evidence>
<dbReference type="NCBIfam" id="TIGR01646">
    <property type="entry name" value="vgr_GE"/>
    <property type="match status" value="1"/>
</dbReference>
<dbReference type="Gene3D" id="2.40.50.230">
    <property type="entry name" value="Gp5 N-terminal domain"/>
    <property type="match status" value="1"/>
</dbReference>
<dbReference type="EMBL" id="NQYH01000001">
    <property type="protein sequence ID" value="RIY42374.1"/>
    <property type="molecule type" value="Genomic_DNA"/>
</dbReference>
<comment type="similarity">
    <text evidence="1">Belongs to the VgrG protein family.</text>
</comment>
<protein>
    <recommendedName>
        <fullName evidence="2">Gp5/Type VI secretion system Vgr protein OB-fold domain-containing protein</fullName>
    </recommendedName>
</protein>
<dbReference type="Proteomes" id="UP000266206">
    <property type="component" value="Unassembled WGS sequence"/>
</dbReference>
<dbReference type="NCBIfam" id="TIGR03361">
    <property type="entry name" value="VI_Rhs_Vgr"/>
    <property type="match status" value="1"/>
</dbReference>
<organism evidence="3 4">
    <name type="scientific">Neopusillimonas maritima</name>
    <dbReference type="NCBI Taxonomy" id="2026239"/>
    <lineage>
        <taxon>Bacteria</taxon>
        <taxon>Pseudomonadati</taxon>
        <taxon>Pseudomonadota</taxon>
        <taxon>Betaproteobacteria</taxon>
        <taxon>Burkholderiales</taxon>
        <taxon>Alcaligenaceae</taxon>
        <taxon>Neopusillimonas</taxon>
    </lineage>
</organism>
<name>A0A3A1Z0W1_9BURK</name>